<dbReference type="Gene3D" id="3.40.50.620">
    <property type="entry name" value="HUPs"/>
    <property type="match status" value="1"/>
</dbReference>
<dbReference type="InterPro" id="IPR014729">
    <property type="entry name" value="Rossmann-like_a/b/a_fold"/>
</dbReference>
<name>Q0RG26_FRAAA</name>
<dbReference type="HOGENOM" id="CLU_021410_0_0_11"/>
<dbReference type="SUPFAM" id="SSF52402">
    <property type="entry name" value="Adenine nucleotide alpha hydrolases-like"/>
    <property type="match status" value="1"/>
</dbReference>
<evidence type="ECO:0000313" key="2">
    <source>
        <dbReference type="EMBL" id="CAJ63563.1"/>
    </source>
</evidence>
<dbReference type="Proteomes" id="UP000000657">
    <property type="component" value="Chromosome"/>
</dbReference>
<dbReference type="eggNOG" id="COG0367">
    <property type="taxonomic scope" value="Bacteria"/>
</dbReference>
<dbReference type="GO" id="GO:0006529">
    <property type="term" value="P:asparagine biosynthetic process"/>
    <property type="evidence" value="ECO:0007669"/>
    <property type="project" value="InterPro"/>
</dbReference>
<accession>Q0RG26</accession>
<dbReference type="KEGG" id="fal:FRAAL4922"/>
<sequence>MTTPITVRLPGPDTRLASCRPSCWFVVLADRDPVVLPAGVRRVLRYPSGRPWVVGDWPDEAMISAETSRARMALVGRVAASSSQLLRLLIAARDVHSLDVAHAVAGDYHVIAEINGQRRLQGSPTGTRRIFTAMSRGQHVAADRADILAELAGGALDRTALALSLLDPCPPYPLDDLVPWASVETVPPDHYLFLDRDGRVERMRWWRQPAPVRSRAEGAPILRAALAEAVSVRVAAGRAVSADLPGGLASAAVCCLAARGPADIVAVTGVARDSDGPDSCWAADAAVSLPGVVREILSAGELPPAFDGITSADEALDHPFVGLVDRATLRAGLDRVALYGPRLHLTGLGGVEVTQGALNYLPRLARRRPWTALRHLSGLHTQAGWPWAAGLRMMRRRSYRDCMGDLARALDQAPLGGRPARPRPPDPTAALDWTPAPVVPDWLTPAALRLIVEAVADAAHRDGPLAPTRDGHADLFAIRTTASAFRLFDQMASPVGPPLSAPFLDDRVVRAALAVRAEERASPWEDGPLLKEAMQQVVPANCLRGEISGGADADAEQIRGLHANRGALVGLCDDSPLADLGLIEPEMLREACREGAAADRRPQPLRPTFAADAWLRTLTGRRG</sequence>
<dbReference type="STRING" id="326424.FRAAL4922"/>
<dbReference type="Pfam" id="PF00733">
    <property type="entry name" value="Asn_synthase"/>
    <property type="match status" value="1"/>
</dbReference>
<protein>
    <recommendedName>
        <fullName evidence="1">Asparagine synthetase domain-containing protein</fullName>
    </recommendedName>
</protein>
<dbReference type="EMBL" id="CT573213">
    <property type="protein sequence ID" value="CAJ63563.1"/>
    <property type="molecule type" value="Genomic_DNA"/>
</dbReference>
<proteinExistence type="predicted"/>
<organism evidence="2 3">
    <name type="scientific">Frankia alni (strain DSM 45986 / CECT 9034 / ACN14a)</name>
    <dbReference type="NCBI Taxonomy" id="326424"/>
    <lineage>
        <taxon>Bacteria</taxon>
        <taxon>Bacillati</taxon>
        <taxon>Actinomycetota</taxon>
        <taxon>Actinomycetes</taxon>
        <taxon>Frankiales</taxon>
        <taxon>Frankiaceae</taxon>
        <taxon>Frankia</taxon>
    </lineage>
</organism>
<dbReference type="GO" id="GO:0004066">
    <property type="term" value="F:asparagine synthase (glutamine-hydrolyzing) activity"/>
    <property type="evidence" value="ECO:0007669"/>
    <property type="project" value="InterPro"/>
</dbReference>
<feature type="domain" description="Asparagine synthetase" evidence="1">
    <location>
        <begin position="222"/>
        <end position="616"/>
    </location>
</feature>
<evidence type="ECO:0000259" key="1">
    <source>
        <dbReference type="Pfam" id="PF00733"/>
    </source>
</evidence>
<dbReference type="InterPro" id="IPR001962">
    <property type="entry name" value="Asn_synthase"/>
</dbReference>
<dbReference type="AlphaFoldDB" id="Q0RG26"/>
<keyword evidence="3" id="KW-1185">Reference proteome</keyword>
<dbReference type="OrthoDB" id="7053173at2"/>
<reference evidence="2 3" key="1">
    <citation type="journal article" date="2007" name="Genome Res.">
        <title>Genome characteristics of facultatively symbiotic Frankia sp. strains reflect host range and host plant biogeography.</title>
        <authorList>
            <person name="Normand P."/>
            <person name="Lapierre P."/>
            <person name="Tisa L.S."/>
            <person name="Gogarten J.P."/>
            <person name="Alloisio N."/>
            <person name="Bagnarol E."/>
            <person name="Bassi C.A."/>
            <person name="Berry A.M."/>
            <person name="Bickhart D.M."/>
            <person name="Choisne N."/>
            <person name="Couloux A."/>
            <person name="Cournoyer B."/>
            <person name="Cruveiller S."/>
            <person name="Daubin V."/>
            <person name="Demange N."/>
            <person name="Francino M.P."/>
            <person name="Goltsman E."/>
            <person name="Huang Y."/>
            <person name="Kopp O.R."/>
            <person name="Labarre L."/>
            <person name="Lapidus A."/>
            <person name="Lavire C."/>
            <person name="Marechal J."/>
            <person name="Martinez M."/>
            <person name="Mastronunzio J.E."/>
            <person name="Mullin B.C."/>
            <person name="Niemann J."/>
            <person name="Pujic P."/>
            <person name="Rawnsley T."/>
            <person name="Rouy Z."/>
            <person name="Schenowitz C."/>
            <person name="Sellstedt A."/>
            <person name="Tavares F."/>
            <person name="Tomkins J.P."/>
            <person name="Vallenet D."/>
            <person name="Valverde C."/>
            <person name="Wall L.G."/>
            <person name="Wang Y."/>
            <person name="Medigue C."/>
            <person name="Benson D.R."/>
        </authorList>
    </citation>
    <scope>NUCLEOTIDE SEQUENCE [LARGE SCALE GENOMIC DNA]</scope>
    <source>
        <strain evidence="3">DSM 45986 / CECT 9034 / ACN14a</strain>
    </source>
</reference>
<evidence type="ECO:0000313" key="3">
    <source>
        <dbReference type="Proteomes" id="UP000000657"/>
    </source>
</evidence>
<gene>
    <name evidence="2" type="ordered locus">FRAAL4922</name>
</gene>